<feature type="region of interest" description="Disordered" evidence="5">
    <location>
        <begin position="51"/>
        <end position="260"/>
    </location>
</feature>
<keyword evidence="4" id="KW-0539">Nucleus</keyword>
<evidence type="ECO:0000256" key="4">
    <source>
        <dbReference type="ARBA" id="ARBA00023242"/>
    </source>
</evidence>
<dbReference type="Pfam" id="PF25766">
    <property type="entry name" value="TPR_RPAP1"/>
    <property type="match status" value="1"/>
</dbReference>
<evidence type="ECO:0000313" key="10">
    <source>
        <dbReference type="RefSeq" id="XP_010272317.1"/>
    </source>
</evidence>
<evidence type="ECO:0000256" key="2">
    <source>
        <dbReference type="ARBA" id="ARBA00009953"/>
    </source>
</evidence>
<evidence type="ECO:0000256" key="3">
    <source>
        <dbReference type="ARBA" id="ARBA00023163"/>
    </source>
</evidence>
<dbReference type="FunCoup" id="A0A1U8B7S2">
    <property type="interactions" value="2790"/>
</dbReference>
<dbReference type="SUPFAM" id="SSF48371">
    <property type="entry name" value="ARM repeat"/>
    <property type="match status" value="1"/>
</dbReference>
<dbReference type="GO" id="GO:0005634">
    <property type="term" value="C:nucleus"/>
    <property type="evidence" value="ECO:0000318"/>
    <property type="project" value="GO_Central"/>
</dbReference>
<evidence type="ECO:0000259" key="6">
    <source>
        <dbReference type="Pfam" id="PF08620"/>
    </source>
</evidence>
<feature type="compositionally biased region" description="Polar residues" evidence="5">
    <location>
        <begin position="209"/>
        <end position="224"/>
    </location>
</feature>
<dbReference type="OrthoDB" id="348201at2759"/>
<sequence length="1647" mass="184572">MKKQSSNNSSSILSSGIKQVTPSPRNLPGVPKSKIEVEADASNLVGRIVEKGFSSTPSGNSLKPSSLPRPTVLPFPVARHRSHGPHWNPVTNEKNDEEDDENEDKDDTDFDPIAAFANPIEKKPKKGLDFSRWRELVQEGDGSSVPQVKKTDNLAMADDGRQKGEEESENAKKGNGLYSSVAFASKEVNGLSRKSSNEGRIKSGEIETDVTSRQSSKLDNSDSFGSIKANGEADKGPSETRAENGEVKADDYSVKVPGNVEKDASGSLAVAEHAKDEGTHCQDLKFDRVDAGEGYASLESQIDAENRARLQQMSAEEIAEAQAEIVAKMKPGLLEVLKRRGQEKLEQQKRPTPDLATSHHLGTQRDKSDPAQTPSSAPPTEATKSSGVALAKAIPTKDTAKRSDDGGLQTLVAPGNSLWNAWNERVEAVRALRFCLDGTTVEGDSVKGPTTGNVPEHSQYNVDNVTERDFLRTEGDPGAVGYTIKEAVALTRSMVPGQRALALQLLGSVFDKALCNIQLSEVGDNMKSPNNNRKVDWKAVWAFSLGPEPELVLALRMALDDNHISVVLACAKVIQCILSCEMNENFFDISEKLAEYEDIYTAPVFRSRPEINVGFLRGGFWKYNTKPSNIFPLVHEVRNDENEGEHTIQDDIVVAGQDFAAGLVRMGILPRIRHLLETDPSAALEECLISILVQIARHSPTCANAIMKCERLVQTVVDRFIKKDTVEIHPSEIKSVTLLKVLSQSDKRNCIHFIKNGIFRNTMWHLYRYELSIDQWIKSGQEHCRLLSALMVEQLRFWKVCIQYSYCVSYFRDFFPALSLWLCPPMFDKLIENNVLSEFASITREAYLVLDALARRLPYLHYGEELKKQTLDSADEDIETWSWSYAGAMVELALKWISLKSNPFISKILDWHRGTTTYFAVQDSSLSCLLWVISAVMHMLSSVVNRVAPENTDSLGKSGGRVPWLPKFVPKIGLEIVNNRFLNFSSSDTEYVEAPNGKGSFVENLCHLRHDGDNELLLSATCCLKGLVQLIVSIDKFIQVAKNENINPSSQGCSISREGKILEDGMVMWCREELRSLLITFMKSVDSGWQYVQFIEVFGRAGPAPGVGLGWGASGGGFWSITVLLAQMDACLLVHLLEIFKMVVEKEITEVEDMTFNLQKINSILGVFLILGPRNKIIMEQALDILLRAPTLKYLDYCVNQFLHLANGIKSFTWKYKEEDYLYFSKILSSHFKERWLSVKKPKNSSDVHKLHKKVNGVLETIHEDSDITYGTDNHPFCTSLIVEWVHQRLPLPMHWFLSPISTICDSKAALELPNAFNKQNDTSSPSDEVVAVAKSGLFFLLSLEAMSSFLCNNVQQSPVWAIPLVWKLHSLSMVLLVKMDVIEEERSRDIYNTLQELYGKMLDESRGSRDIPLMEKECLVSDSTKNCKVEFLKFQSEVHESYPTFIETFIEQFAAVSYGDVIYGRQVTMYLHRTVEVPVRLATWNALSNAHILELLPPLEKCFAEAAGYLEPTEDNEQILEAYMKSWISGALDRAATRRSVTFILALHHLSSFIFLHCTDGKILLRNKLVKSLLRDYSRKQQHEGMILDFIRYREATTNREPVSKDGSLPQTSEMERRFQLLTEACEGNSSLLVEVEKLKSSSRRL</sequence>
<dbReference type="RefSeq" id="XP_010272317.1">
    <property type="nucleotide sequence ID" value="XM_010274015.2"/>
</dbReference>
<dbReference type="Proteomes" id="UP000189703">
    <property type="component" value="Unplaced"/>
</dbReference>
<dbReference type="InterPro" id="IPR057989">
    <property type="entry name" value="TPR_RPAP1/MINIYO-like"/>
</dbReference>
<comment type="subcellular location">
    <subcellularLocation>
        <location evidence="1">Nucleus</location>
    </subcellularLocation>
</comment>
<dbReference type="eggNOG" id="KOG4732">
    <property type="taxonomic scope" value="Eukaryota"/>
</dbReference>
<dbReference type="InterPro" id="IPR013930">
    <property type="entry name" value="RPAP1_N"/>
</dbReference>
<dbReference type="InterPro" id="IPR055326">
    <property type="entry name" value="MINIYO"/>
</dbReference>
<feature type="domain" description="RPAP1/MINIYO-like TPR repeats" evidence="8">
    <location>
        <begin position="1429"/>
        <end position="1558"/>
    </location>
</feature>
<feature type="domain" description="RPAP1 N-terminal" evidence="7">
    <location>
        <begin position="301"/>
        <end position="344"/>
    </location>
</feature>
<evidence type="ECO:0000259" key="8">
    <source>
        <dbReference type="Pfam" id="PF25766"/>
    </source>
</evidence>
<feature type="domain" description="RPAP1 C-terminal" evidence="6">
    <location>
        <begin position="432"/>
        <end position="513"/>
    </location>
</feature>
<feature type="compositionally biased region" description="Basic and acidic residues" evidence="5">
    <location>
        <begin position="195"/>
        <end position="205"/>
    </location>
</feature>
<feature type="compositionally biased region" description="Basic and acidic residues" evidence="5">
    <location>
        <begin position="158"/>
        <end position="172"/>
    </location>
</feature>
<feature type="compositionally biased region" description="Basic and acidic residues" evidence="5">
    <location>
        <begin position="343"/>
        <end position="352"/>
    </location>
</feature>
<evidence type="ECO:0000313" key="9">
    <source>
        <dbReference type="Proteomes" id="UP000189703"/>
    </source>
</evidence>
<dbReference type="PANTHER" id="PTHR47605:SF2">
    <property type="entry name" value="TRANSCRIPTIONAL ELONGATION REGULATOR MINIYO"/>
    <property type="match status" value="1"/>
</dbReference>
<gene>
    <name evidence="10" type="primary">LOC104608119</name>
</gene>
<evidence type="ECO:0000256" key="5">
    <source>
        <dbReference type="SAM" id="MobiDB-lite"/>
    </source>
</evidence>
<name>A0A1U8B7S2_NELNU</name>
<dbReference type="GeneID" id="104608119"/>
<dbReference type="Pfam" id="PF08621">
    <property type="entry name" value="RPAP1_N"/>
    <property type="match status" value="1"/>
</dbReference>
<feature type="compositionally biased region" description="Low complexity" evidence="5">
    <location>
        <begin position="1"/>
        <end position="15"/>
    </location>
</feature>
<dbReference type="InterPro" id="IPR013929">
    <property type="entry name" value="RPAP1_C"/>
</dbReference>
<reference evidence="10" key="1">
    <citation type="submission" date="2025-08" db="UniProtKB">
        <authorList>
            <consortium name="RefSeq"/>
        </authorList>
    </citation>
    <scope>IDENTIFICATION</scope>
</reference>
<keyword evidence="9" id="KW-1185">Reference proteome</keyword>
<evidence type="ECO:0000259" key="7">
    <source>
        <dbReference type="Pfam" id="PF08621"/>
    </source>
</evidence>
<dbReference type="KEGG" id="nnu:104608119"/>
<dbReference type="OMA" id="RGGFWKY"/>
<evidence type="ECO:0000256" key="1">
    <source>
        <dbReference type="ARBA" id="ARBA00004123"/>
    </source>
</evidence>
<comment type="similarity">
    <text evidence="2">Belongs to the RPAP1 family.</text>
</comment>
<organism evidence="9 10">
    <name type="scientific">Nelumbo nucifera</name>
    <name type="common">Sacred lotus</name>
    <dbReference type="NCBI Taxonomy" id="4432"/>
    <lineage>
        <taxon>Eukaryota</taxon>
        <taxon>Viridiplantae</taxon>
        <taxon>Streptophyta</taxon>
        <taxon>Embryophyta</taxon>
        <taxon>Tracheophyta</taxon>
        <taxon>Spermatophyta</taxon>
        <taxon>Magnoliopsida</taxon>
        <taxon>Proteales</taxon>
        <taxon>Nelumbonaceae</taxon>
        <taxon>Nelumbo</taxon>
    </lineage>
</organism>
<feature type="region of interest" description="Disordered" evidence="5">
    <location>
        <begin position="343"/>
        <end position="389"/>
    </location>
</feature>
<feature type="compositionally biased region" description="Basic and acidic residues" evidence="5">
    <location>
        <begin position="231"/>
        <end position="253"/>
    </location>
</feature>
<dbReference type="PANTHER" id="PTHR47605">
    <property type="entry name" value="TRANSCRIPTIONAL ELONGATION REGULATOR MINIYO"/>
    <property type="match status" value="1"/>
</dbReference>
<feature type="compositionally biased region" description="Basic and acidic residues" evidence="5">
    <location>
        <begin position="120"/>
        <end position="137"/>
    </location>
</feature>
<feature type="compositionally biased region" description="Polar residues" evidence="5">
    <location>
        <begin position="53"/>
        <end position="64"/>
    </location>
</feature>
<dbReference type="GO" id="GO:0030154">
    <property type="term" value="P:cell differentiation"/>
    <property type="evidence" value="ECO:0000318"/>
    <property type="project" value="GO_Central"/>
</dbReference>
<dbReference type="STRING" id="4432.A0A1U8B7S2"/>
<accession>A0A1U8B7S2</accession>
<feature type="compositionally biased region" description="Acidic residues" evidence="5">
    <location>
        <begin position="95"/>
        <end position="110"/>
    </location>
</feature>
<protein>
    <submittedName>
        <fullName evidence="10">Transcriptional elongation regulator MINIYO</fullName>
    </submittedName>
</protein>
<dbReference type="InterPro" id="IPR016024">
    <property type="entry name" value="ARM-type_fold"/>
</dbReference>
<proteinExistence type="inferred from homology"/>
<dbReference type="Pfam" id="PF08620">
    <property type="entry name" value="RPAP1_C"/>
    <property type="match status" value="1"/>
</dbReference>
<feature type="region of interest" description="Disordered" evidence="5">
    <location>
        <begin position="1"/>
        <end position="34"/>
    </location>
</feature>
<keyword evidence="3" id="KW-0804">Transcription</keyword>